<dbReference type="STRING" id="101127.A0A1X2GNJ5"/>
<evidence type="ECO:0000313" key="3">
    <source>
        <dbReference type="Proteomes" id="UP000242146"/>
    </source>
</evidence>
<dbReference type="Proteomes" id="UP000242146">
    <property type="component" value="Unassembled WGS sequence"/>
</dbReference>
<name>A0A1X2GNJ5_9FUNG</name>
<proteinExistence type="predicted"/>
<protein>
    <submittedName>
        <fullName evidence="2">Uncharacterized protein</fullName>
    </submittedName>
</protein>
<dbReference type="EMBL" id="MCGT01000007">
    <property type="protein sequence ID" value="ORX57989.1"/>
    <property type="molecule type" value="Genomic_DNA"/>
</dbReference>
<evidence type="ECO:0000313" key="2">
    <source>
        <dbReference type="EMBL" id="ORX57989.1"/>
    </source>
</evidence>
<dbReference type="PANTHER" id="PTHR34144">
    <property type="entry name" value="CHROMOSOME 8, WHOLE GENOME SHOTGUN SEQUENCE"/>
    <property type="match status" value="1"/>
</dbReference>
<gene>
    <name evidence="2" type="ORF">DM01DRAFT_1400978</name>
</gene>
<dbReference type="AlphaFoldDB" id="A0A1X2GNJ5"/>
<evidence type="ECO:0000256" key="1">
    <source>
        <dbReference type="SAM" id="SignalP"/>
    </source>
</evidence>
<dbReference type="InterPro" id="IPR021047">
    <property type="entry name" value="Mannosyltransferase_CMT1"/>
</dbReference>
<comment type="caution">
    <text evidence="2">The sequence shown here is derived from an EMBL/GenBank/DDBJ whole genome shotgun (WGS) entry which is preliminary data.</text>
</comment>
<dbReference type="Pfam" id="PF11735">
    <property type="entry name" value="CAP59_mtransfer"/>
    <property type="match status" value="1"/>
</dbReference>
<feature type="signal peptide" evidence="1">
    <location>
        <begin position="1"/>
        <end position="25"/>
    </location>
</feature>
<feature type="chain" id="PRO_5012168368" evidence="1">
    <location>
        <begin position="26"/>
        <end position="301"/>
    </location>
</feature>
<keyword evidence="3" id="KW-1185">Reference proteome</keyword>
<sequence length="301" mass="34250">MGTTWKNRQCLVLIALAMLLQCVALILIPLLQDSKHTPKPQLKKPSVFITAILRNNEPILDHWTQQVLLLANWLGHDQTFVSIYESESSDQSPMKLADFKDELRRLGIRHSIIIHGEGGQGSEGRRIPKLATLRNLALAPLSKLAEDGWTADRVLFLNDIWFSWKDAVQLLQSNQGDYDAVCSMDFFGEYYDMFATREIDRQWLGSGNYPYFRDTSSRELLQKGSLVPVYSCWGGMAAFQAQPFLKNHLAFRALWPEVANPPLDASECCLIYSNLWAINAHARVFLNPQIKVNAEPYLQPE</sequence>
<keyword evidence="1" id="KW-0732">Signal</keyword>
<dbReference type="OrthoDB" id="262547at2759"/>
<organism evidence="2 3">
    <name type="scientific">Hesseltinella vesiculosa</name>
    <dbReference type="NCBI Taxonomy" id="101127"/>
    <lineage>
        <taxon>Eukaryota</taxon>
        <taxon>Fungi</taxon>
        <taxon>Fungi incertae sedis</taxon>
        <taxon>Mucoromycota</taxon>
        <taxon>Mucoromycotina</taxon>
        <taxon>Mucoromycetes</taxon>
        <taxon>Mucorales</taxon>
        <taxon>Cunninghamellaceae</taxon>
        <taxon>Hesseltinella</taxon>
    </lineage>
</organism>
<accession>A0A1X2GNJ5</accession>
<dbReference type="PANTHER" id="PTHR34144:SF7">
    <property type="entry name" value="EXPORT PROTEIN (CAP59), PUTATIVE (AFU_ORTHOLOGUE AFUA_7G05020)-RELATED"/>
    <property type="match status" value="1"/>
</dbReference>
<reference evidence="2 3" key="1">
    <citation type="submission" date="2016-07" db="EMBL/GenBank/DDBJ databases">
        <title>Pervasive Adenine N6-methylation of Active Genes in Fungi.</title>
        <authorList>
            <consortium name="DOE Joint Genome Institute"/>
            <person name="Mondo S.J."/>
            <person name="Dannebaum R.O."/>
            <person name="Kuo R.C."/>
            <person name="Labutti K."/>
            <person name="Haridas S."/>
            <person name="Kuo A."/>
            <person name="Salamov A."/>
            <person name="Ahrendt S.R."/>
            <person name="Lipzen A."/>
            <person name="Sullivan W."/>
            <person name="Andreopoulos W.B."/>
            <person name="Clum A."/>
            <person name="Lindquist E."/>
            <person name="Daum C."/>
            <person name="Ramamoorthy G.K."/>
            <person name="Gryganskyi A."/>
            <person name="Culley D."/>
            <person name="Magnuson J.K."/>
            <person name="James T.Y."/>
            <person name="O'Malley M.A."/>
            <person name="Stajich J.E."/>
            <person name="Spatafora J.W."/>
            <person name="Visel A."/>
            <person name="Grigoriev I.V."/>
        </authorList>
    </citation>
    <scope>NUCLEOTIDE SEQUENCE [LARGE SCALE GENOMIC DNA]</scope>
    <source>
        <strain evidence="2 3">NRRL 3301</strain>
    </source>
</reference>